<protein>
    <recommendedName>
        <fullName evidence="2">Ubiquitin-like protease family profile domain-containing protein</fullName>
    </recommendedName>
</protein>
<dbReference type="EMBL" id="MN740820">
    <property type="protein sequence ID" value="QHU13422.1"/>
    <property type="molecule type" value="Genomic_DNA"/>
</dbReference>
<reference evidence="1" key="1">
    <citation type="journal article" date="2020" name="Nature">
        <title>Giant virus diversity and host interactions through global metagenomics.</title>
        <authorList>
            <person name="Schulz F."/>
            <person name="Roux S."/>
            <person name="Paez-Espino D."/>
            <person name="Jungbluth S."/>
            <person name="Walsh D.A."/>
            <person name="Denef V.J."/>
            <person name="McMahon K.D."/>
            <person name="Konstantinidis K.T."/>
            <person name="Eloe-Fadrosh E.A."/>
            <person name="Kyrpides N.C."/>
            <person name="Woyke T."/>
        </authorList>
    </citation>
    <scope>NUCLEOTIDE SEQUENCE</scope>
    <source>
        <strain evidence="1">GVMAG-S-1101178-73</strain>
    </source>
</reference>
<organism evidence="1">
    <name type="scientific">viral metagenome</name>
    <dbReference type="NCBI Taxonomy" id="1070528"/>
    <lineage>
        <taxon>unclassified sequences</taxon>
        <taxon>metagenomes</taxon>
        <taxon>organismal metagenomes</taxon>
    </lineage>
</organism>
<proteinExistence type="predicted"/>
<name>A0A6C0K5T1_9ZZZZ</name>
<sequence>MSKEIIKYNSPKNAKNPYIFSKASLIHLINAWNKYKPDKITYKKTDAIAKLSQMLNEKIKPVCDDKQYWCWTGAISKIATANAANAANAGANATDIKTKEIIKMIEAEELRPEMPIEWYANAREWLSNYDIEDVMKQYDKGREYKYAFLGVYPIDFAEEDKFGRCLYSQICSLDVKKYINKNIKYLGLITNLDKHNQSGSHWTSTFIIIDPRNKCYGAHYYDSNAIGIPVYVKKFINNIKAKLLEIYPKSKFKITHNTTRHQRKNTECGMFSMTHQIRWLNSLLKYKSLKLPDPYKDEAFIKCITNNKNITDDIMNESRKYLYRPNLKMHLAKKKAAGTGGI</sequence>
<accession>A0A6C0K5T1</accession>
<evidence type="ECO:0008006" key="2">
    <source>
        <dbReference type="Google" id="ProtNLM"/>
    </source>
</evidence>
<dbReference type="AlphaFoldDB" id="A0A6C0K5T1"/>
<dbReference type="InterPro" id="IPR038765">
    <property type="entry name" value="Papain-like_cys_pep_sf"/>
</dbReference>
<dbReference type="SUPFAM" id="SSF54001">
    <property type="entry name" value="Cysteine proteinases"/>
    <property type="match status" value="1"/>
</dbReference>
<dbReference type="Gene3D" id="3.40.395.10">
    <property type="entry name" value="Adenoviral Proteinase, Chain A"/>
    <property type="match status" value="1"/>
</dbReference>
<evidence type="ECO:0000313" key="1">
    <source>
        <dbReference type="EMBL" id="QHU13422.1"/>
    </source>
</evidence>